<organism evidence="2">
    <name type="scientific">marine metagenome</name>
    <dbReference type="NCBI Taxonomy" id="408172"/>
    <lineage>
        <taxon>unclassified sequences</taxon>
        <taxon>metagenomes</taxon>
        <taxon>ecological metagenomes</taxon>
    </lineage>
</organism>
<dbReference type="EMBL" id="UINC01198564">
    <property type="protein sequence ID" value="SVE16573.1"/>
    <property type="molecule type" value="Genomic_DNA"/>
</dbReference>
<keyword evidence="1" id="KW-0472">Membrane</keyword>
<evidence type="ECO:0000313" key="2">
    <source>
        <dbReference type="EMBL" id="SVE16573.1"/>
    </source>
</evidence>
<name>A0A383B9R9_9ZZZZ</name>
<keyword evidence="1" id="KW-0812">Transmembrane</keyword>
<feature type="non-terminal residue" evidence="2">
    <location>
        <position position="38"/>
    </location>
</feature>
<accession>A0A383B9R9</accession>
<reference evidence="2" key="1">
    <citation type="submission" date="2018-05" db="EMBL/GenBank/DDBJ databases">
        <authorList>
            <person name="Lanie J.A."/>
            <person name="Ng W.-L."/>
            <person name="Kazmierczak K.M."/>
            <person name="Andrzejewski T.M."/>
            <person name="Davidsen T.M."/>
            <person name="Wayne K.J."/>
            <person name="Tettelin H."/>
            <person name="Glass J.I."/>
            <person name="Rusch D."/>
            <person name="Podicherti R."/>
            <person name="Tsui H.-C.T."/>
            <person name="Winkler M.E."/>
        </authorList>
    </citation>
    <scope>NUCLEOTIDE SEQUENCE</scope>
</reference>
<proteinExistence type="predicted"/>
<protein>
    <submittedName>
        <fullName evidence="2">Uncharacterized protein</fullName>
    </submittedName>
</protein>
<dbReference type="AlphaFoldDB" id="A0A383B9R9"/>
<evidence type="ECO:0000256" key="1">
    <source>
        <dbReference type="SAM" id="Phobius"/>
    </source>
</evidence>
<keyword evidence="1" id="KW-1133">Transmembrane helix</keyword>
<sequence length="38" mass="4342">MRSFSKYQFHLISIGIIALVIGFLFHKPLTGEYRFGGP</sequence>
<gene>
    <name evidence="2" type="ORF">METZ01_LOCUS469427</name>
</gene>
<feature type="transmembrane region" description="Helical" evidence="1">
    <location>
        <begin position="7"/>
        <end position="25"/>
    </location>
</feature>